<organism evidence="2 3">
    <name type="scientific">Candidatus Desulfovibrio intestinipullorum</name>
    <dbReference type="NCBI Taxonomy" id="2838536"/>
    <lineage>
        <taxon>Bacteria</taxon>
        <taxon>Pseudomonadati</taxon>
        <taxon>Thermodesulfobacteriota</taxon>
        <taxon>Desulfovibrionia</taxon>
        <taxon>Desulfovibrionales</taxon>
        <taxon>Desulfovibrionaceae</taxon>
        <taxon>Desulfovibrio</taxon>
    </lineage>
</organism>
<reference evidence="2" key="1">
    <citation type="journal article" date="2021" name="PeerJ">
        <title>Extensive microbial diversity within the chicken gut microbiome revealed by metagenomics and culture.</title>
        <authorList>
            <person name="Gilroy R."/>
            <person name="Ravi A."/>
            <person name="Getino M."/>
            <person name="Pursley I."/>
            <person name="Horton D.L."/>
            <person name="Alikhan N.F."/>
            <person name="Baker D."/>
            <person name="Gharbi K."/>
            <person name="Hall N."/>
            <person name="Watson M."/>
            <person name="Adriaenssens E.M."/>
            <person name="Foster-Nyarko E."/>
            <person name="Jarju S."/>
            <person name="Secka A."/>
            <person name="Antonio M."/>
            <person name="Oren A."/>
            <person name="Chaudhuri R.R."/>
            <person name="La Ragione R."/>
            <person name="Hildebrand F."/>
            <person name="Pallen M.J."/>
        </authorList>
    </citation>
    <scope>NUCLEOTIDE SEQUENCE</scope>
    <source>
        <strain evidence="2">ChiHecec2B26-446</strain>
    </source>
</reference>
<dbReference type="Pfam" id="PF01966">
    <property type="entry name" value="HD"/>
    <property type="match status" value="1"/>
</dbReference>
<dbReference type="AlphaFoldDB" id="A0A9D1TP29"/>
<proteinExistence type="predicted"/>
<gene>
    <name evidence="2" type="ORF">H9894_01970</name>
</gene>
<comment type="caution">
    <text evidence="2">The sequence shown here is derived from an EMBL/GenBank/DDBJ whole genome shotgun (WGS) entry which is preliminary data.</text>
</comment>
<evidence type="ECO:0000259" key="1">
    <source>
        <dbReference type="SMART" id="SM00471"/>
    </source>
</evidence>
<dbReference type="SMART" id="SM00471">
    <property type="entry name" value="HDc"/>
    <property type="match status" value="1"/>
</dbReference>
<feature type="domain" description="HD/PDEase" evidence="1">
    <location>
        <begin position="292"/>
        <end position="400"/>
    </location>
</feature>
<dbReference type="InterPro" id="IPR006674">
    <property type="entry name" value="HD_domain"/>
</dbReference>
<dbReference type="Proteomes" id="UP000886752">
    <property type="component" value="Unassembled WGS sequence"/>
</dbReference>
<dbReference type="SUPFAM" id="SSF109604">
    <property type="entry name" value="HD-domain/PDEase-like"/>
    <property type="match status" value="1"/>
</dbReference>
<protein>
    <submittedName>
        <fullName evidence="2">HD domain-containing protein</fullName>
    </submittedName>
</protein>
<reference evidence="2" key="2">
    <citation type="submission" date="2021-04" db="EMBL/GenBank/DDBJ databases">
        <authorList>
            <person name="Gilroy R."/>
        </authorList>
    </citation>
    <scope>NUCLEOTIDE SEQUENCE</scope>
    <source>
        <strain evidence="2">ChiHecec2B26-446</strain>
    </source>
</reference>
<name>A0A9D1TP29_9BACT</name>
<evidence type="ECO:0000313" key="3">
    <source>
        <dbReference type="Proteomes" id="UP000886752"/>
    </source>
</evidence>
<dbReference type="EMBL" id="DXHV01000025">
    <property type="protein sequence ID" value="HIV99943.1"/>
    <property type="molecule type" value="Genomic_DNA"/>
</dbReference>
<dbReference type="CDD" id="cd00077">
    <property type="entry name" value="HDc"/>
    <property type="match status" value="1"/>
</dbReference>
<dbReference type="Gene3D" id="1.10.3210.10">
    <property type="entry name" value="Hypothetical protein af1432"/>
    <property type="match status" value="1"/>
</dbReference>
<sequence>MAFWSSIAQHENPSFDPASLPRQPFLRSRQYRLSDHFPWKESLHLSCTPVLLAAPALLARLGTPLQPPQQFPKTPTRGEDLSLFAGIRRLVALYRGLGLEPLVLAGHGQEFARCNPYTEDFAWQLCCEGIRLCLANPQESLWNTLKKLTASSIILHPVSYPFLRRSGLVLFLNGCAEEVRHRTDPLACRPWSASGAGWPLFLNQALLNLLADPSAGDLEHRLLCQIQGTGRSSLSVPDASGREESVCCAGLDAADDLCCVHLTDPLTFSQAEQAGSRLTPGEAQRLLRSVHVPERGIAHATAVGHVARALAQRARLRGKKLDAELACAAGYVHDIAKGFHRHELIGSLWLNYLGLGQMAHCMKDHRDLVLADSKPVTERELVYLADKYCYGPRHVPLEQRFGQKMALFASNPHAVAGIQKRLRHARELEARLTRELGESPDRIAFNALK</sequence>
<dbReference type="InterPro" id="IPR003607">
    <property type="entry name" value="HD/PDEase_dom"/>
</dbReference>
<evidence type="ECO:0000313" key="2">
    <source>
        <dbReference type="EMBL" id="HIV99943.1"/>
    </source>
</evidence>
<accession>A0A9D1TP29</accession>